<evidence type="ECO:0000256" key="1">
    <source>
        <dbReference type="SAM" id="MobiDB-lite"/>
    </source>
</evidence>
<dbReference type="PANTHER" id="PTHR36834">
    <property type="entry name" value="MEMBRANE PROTEIN-RELATED"/>
    <property type="match status" value="1"/>
</dbReference>
<accession>A0ABT4TQ12</accession>
<comment type="caution">
    <text evidence="4">The sequence shown here is derived from an EMBL/GenBank/DDBJ whole genome shotgun (WGS) entry which is preliminary data.</text>
</comment>
<dbReference type="RefSeq" id="WP_270679409.1">
    <property type="nucleotide sequence ID" value="NZ_JAQFWP010000040.1"/>
</dbReference>
<evidence type="ECO:0000313" key="4">
    <source>
        <dbReference type="EMBL" id="MDA2806773.1"/>
    </source>
</evidence>
<feature type="transmembrane region" description="Helical" evidence="2">
    <location>
        <begin position="150"/>
        <end position="168"/>
    </location>
</feature>
<keyword evidence="2" id="KW-0812">Transmembrane</keyword>
<feature type="transmembrane region" description="Helical" evidence="2">
    <location>
        <begin position="89"/>
        <end position="111"/>
    </location>
</feature>
<feature type="domain" description="VanZ-like" evidence="3">
    <location>
        <begin position="70"/>
        <end position="165"/>
    </location>
</feature>
<feature type="transmembrane region" description="Helical" evidence="2">
    <location>
        <begin position="118"/>
        <end position="138"/>
    </location>
</feature>
<keyword evidence="2" id="KW-1133">Transmembrane helix</keyword>
<dbReference type="EMBL" id="JAQFWP010000040">
    <property type="protein sequence ID" value="MDA2806773.1"/>
    <property type="molecule type" value="Genomic_DNA"/>
</dbReference>
<evidence type="ECO:0000259" key="3">
    <source>
        <dbReference type="Pfam" id="PF04892"/>
    </source>
</evidence>
<gene>
    <name evidence="4" type="ORF">O4U47_19855</name>
</gene>
<dbReference type="InterPro" id="IPR053150">
    <property type="entry name" value="Teicoplanin_resist-assoc"/>
</dbReference>
<dbReference type="Proteomes" id="UP001165685">
    <property type="component" value="Unassembled WGS sequence"/>
</dbReference>
<evidence type="ECO:0000313" key="5">
    <source>
        <dbReference type="Proteomes" id="UP001165685"/>
    </source>
</evidence>
<feature type="transmembrane region" description="Helical" evidence="2">
    <location>
        <begin position="49"/>
        <end position="69"/>
    </location>
</feature>
<feature type="region of interest" description="Disordered" evidence="1">
    <location>
        <begin position="175"/>
        <end position="200"/>
    </location>
</feature>
<proteinExistence type="predicted"/>
<keyword evidence="5" id="KW-1185">Reference proteome</keyword>
<reference evidence="4" key="1">
    <citation type="submission" date="2023-01" db="EMBL/GenBank/DDBJ databases">
        <title>Draft genome sequence of Nocardiopsis sp. LSu2-4 isolated from halophytes.</title>
        <authorList>
            <person name="Duangmal K."/>
            <person name="Chantavorakit T."/>
        </authorList>
    </citation>
    <scope>NUCLEOTIDE SEQUENCE</scope>
    <source>
        <strain evidence="4">LSu2-4</strain>
    </source>
</reference>
<dbReference type="InterPro" id="IPR006976">
    <property type="entry name" value="VanZ-like"/>
</dbReference>
<dbReference type="Pfam" id="PF04892">
    <property type="entry name" value="VanZ"/>
    <property type="match status" value="1"/>
</dbReference>
<keyword evidence="2" id="KW-0472">Membrane</keyword>
<protein>
    <submittedName>
        <fullName evidence="4">VanZ family protein</fullName>
    </submittedName>
</protein>
<dbReference type="PANTHER" id="PTHR36834:SF1">
    <property type="entry name" value="INTEGRAL MEMBRANE PROTEIN"/>
    <property type="match status" value="1"/>
</dbReference>
<evidence type="ECO:0000256" key="2">
    <source>
        <dbReference type="SAM" id="Phobius"/>
    </source>
</evidence>
<sequence length="200" mass="20139">MGWSSATAAVDAVVVLWPVWAAALAVLVWMRGRGHGRWGRAALDSAADVLAVCALLGIAAVTLFTPGSVKAVELAPLRDIAATGLGVTGLVQSGGNAALFVPLGAVLPLALGRRLARWVRVLAAAAAVSAVVETLQYLVADGHVASVDDVLLNSAGALLGAGLARPLWRGGRPRIQEGAAPGGCGPRGPGRRVSRGAGPR</sequence>
<name>A0ABT4TQ12_9ACTN</name>
<organism evidence="4 5">
    <name type="scientific">Nocardiopsis suaedae</name>
    <dbReference type="NCBI Taxonomy" id="3018444"/>
    <lineage>
        <taxon>Bacteria</taxon>
        <taxon>Bacillati</taxon>
        <taxon>Actinomycetota</taxon>
        <taxon>Actinomycetes</taxon>
        <taxon>Streptosporangiales</taxon>
        <taxon>Nocardiopsidaceae</taxon>
        <taxon>Nocardiopsis</taxon>
    </lineage>
</organism>
<feature type="transmembrane region" description="Helical" evidence="2">
    <location>
        <begin position="6"/>
        <end position="29"/>
    </location>
</feature>